<gene>
    <name evidence="1" type="ORF">S01H1_35831</name>
</gene>
<organism evidence="1">
    <name type="scientific">marine sediment metagenome</name>
    <dbReference type="NCBI Taxonomy" id="412755"/>
    <lineage>
        <taxon>unclassified sequences</taxon>
        <taxon>metagenomes</taxon>
        <taxon>ecological metagenomes</taxon>
    </lineage>
</organism>
<name>X0VQZ2_9ZZZZ</name>
<comment type="caution">
    <text evidence="1">The sequence shown here is derived from an EMBL/GenBank/DDBJ whole genome shotgun (WGS) entry which is preliminary data.</text>
</comment>
<dbReference type="AlphaFoldDB" id="X0VQZ2"/>
<accession>X0VQZ2</accession>
<dbReference type="Pfam" id="PF13749">
    <property type="entry name" value="HATPase_c_4"/>
    <property type="match status" value="1"/>
</dbReference>
<dbReference type="PANTHER" id="PTHR30595:SF6">
    <property type="entry name" value="SCHLAFEN ALBA-2 DOMAIN-CONTAINING PROTEIN"/>
    <property type="match status" value="1"/>
</dbReference>
<dbReference type="InterPro" id="IPR038475">
    <property type="entry name" value="RecG_C_sf"/>
</dbReference>
<dbReference type="PANTHER" id="PTHR30595">
    <property type="entry name" value="GLPR-RELATED TRANSCRIPTIONAL REPRESSOR"/>
    <property type="match status" value="1"/>
</dbReference>
<dbReference type="Gene3D" id="3.30.565.60">
    <property type="match status" value="1"/>
</dbReference>
<reference evidence="1" key="1">
    <citation type="journal article" date="2014" name="Front. Microbiol.">
        <title>High frequency of phylogenetically diverse reductive dehalogenase-homologous genes in deep subseafloor sedimentary metagenomes.</title>
        <authorList>
            <person name="Kawai M."/>
            <person name="Futagami T."/>
            <person name="Toyoda A."/>
            <person name="Takaki Y."/>
            <person name="Nishi S."/>
            <person name="Hori S."/>
            <person name="Arai W."/>
            <person name="Tsubouchi T."/>
            <person name="Morono Y."/>
            <person name="Uchiyama I."/>
            <person name="Ito T."/>
            <person name="Fujiyama A."/>
            <person name="Inagaki F."/>
            <person name="Takami H."/>
        </authorList>
    </citation>
    <scope>NUCLEOTIDE SEQUENCE</scope>
    <source>
        <strain evidence="1">Expedition CK06-06</strain>
    </source>
</reference>
<proteinExistence type="predicted"/>
<feature type="non-terminal residue" evidence="1">
    <location>
        <position position="1"/>
    </location>
</feature>
<sequence>RFPGNDIGEKFEKKDIEGKLIEQIEGTERVLKEYLRSETKIEGFEKEEPLFEIPVESLREAVINAIAHRNYQLPSQVRIFIFDDRIEIKSPGKLPNTVTVENIKLGFPLHRNPLIVSFLAKEHRMTEIGTGIPRMIRLLKEHTGREPDFEERDQEFIVRIWRPTL</sequence>
<dbReference type="EMBL" id="BARS01022408">
    <property type="protein sequence ID" value="GAG13562.1"/>
    <property type="molecule type" value="Genomic_DNA"/>
</dbReference>
<protein>
    <submittedName>
        <fullName evidence="1">Uncharacterized protein</fullName>
    </submittedName>
</protein>
<evidence type="ECO:0000313" key="1">
    <source>
        <dbReference type="EMBL" id="GAG13562.1"/>
    </source>
</evidence>